<dbReference type="AlphaFoldDB" id="A0A383TUP3"/>
<protein>
    <submittedName>
        <fullName evidence="2">Uncharacterized protein</fullName>
    </submittedName>
</protein>
<dbReference type="OrthoDB" id="1449442at2"/>
<dbReference type="EMBL" id="UNSC01000001">
    <property type="protein sequence ID" value="SZD70948.1"/>
    <property type="molecule type" value="Genomic_DNA"/>
</dbReference>
<sequence>MVHFAFFKEIFYGIGSFFEWSFQILPPIGIVANCILSLVVLGLLIFWCLKIISYGKDDKREVDYREPHNFLD</sequence>
<evidence type="ECO:0000256" key="1">
    <source>
        <dbReference type="SAM" id="Phobius"/>
    </source>
</evidence>
<organism evidence="2 3">
    <name type="scientific">Candidatus Ornithobacterium hominis</name>
    <dbReference type="NCBI Taxonomy" id="2497989"/>
    <lineage>
        <taxon>Bacteria</taxon>
        <taxon>Pseudomonadati</taxon>
        <taxon>Bacteroidota</taxon>
        <taxon>Flavobacteriia</taxon>
        <taxon>Flavobacteriales</taxon>
        <taxon>Weeksellaceae</taxon>
        <taxon>Ornithobacterium</taxon>
    </lineage>
</organism>
<keyword evidence="1" id="KW-1133">Transmembrane helix</keyword>
<gene>
    <name evidence="2" type="ORF">SAMEA104719789_00039</name>
</gene>
<dbReference type="Proteomes" id="UP000262142">
    <property type="component" value="Unassembled WGS sequence"/>
</dbReference>
<evidence type="ECO:0000313" key="3">
    <source>
        <dbReference type="Proteomes" id="UP000262142"/>
    </source>
</evidence>
<reference evidence="2 3" key="1">
    <citation type="submission" date="2018-09" db="EMBL/GenBank/DDBJ databases">
        <authorList>
            <consortium name="Pathogen Informatics"/>
        </authorList>
    </citation>
    <scope>NUCLEOTIDE SEQUENCE [LARGE SCALE GENOMIC DNA]</scope>
    <source>
        <strain evidence="2 3">OH-22767</strain>
    </source>
</reference>
<evidence type="ECO:0000313" key="2">
    <source>
        <dbReference type="EMBL" id="SZD70948.1"/>
    </source>
</evidence>
<keyword evidence="1" id="KW-0472">Membrane</keyword>
<accession>A0A383TUP3</accession>
<name>A0A383TUP3_9FLAO</name>
<feature type="transmembrane region" description="Helical" evidence="1">
    <location>
        <begin position="24"/>
        <end position="49"/>
    </location>
</feature>
<proteinExistence type="predicted"/>
<keyword evidence="3" id="KW-1185">Reference proteome</keyword>
<keyword evidence="1" id="KW-0812">Transmembrane</keyword>
<dbReference type="RefSeq" id="WP_119057005.1">
    <property type="nucleotide sequence ID" value="NZ_UNSC01000001.1"/>
</dbReference>